<comment type="caution">
    <text evidence="1">The sequence shown here is derived from an EMBL/GenBank/DDBJ whole genome shotgun (WGS) entry which is preliminary data.</text>
</comment>
<protein>
    <submittedName>
        <fullName evidence="1">Uncharacterized protein</fullName>
    </submittedName>
</protein>
<proteinExistence type="predicted"/>
<organism evidence="1">
    <name type="scientific">marine sediment metagenome</name>
    <dbReference type="NCBI Taxonomy" id="412755"/>
    <lineage>
        <taxon>unclassified sequences</taxon>
        <taxon>metagenomes</taxon>
        <taxon>ecological metagenomes</taxon>
    </lineage>
</organism>
<dbReference type="EMBL" id="BARS01027466">
    <property type="protein sequence ID" value="GAG12167.1"/>
    <property type="molecule type" value="Genomic_DNA"/>
</dbReference>
<accession>X0VLU3</accession>
<evidence type="ECO:0000313" key="1">
    <source>
        <dbReference type="EMBL" id="GAG12167.1"/>
    </source>
</evidence>
<gene>
    <name evidence="1" type="ORF">S01H1_43145</name>
</gene>
<reference evidence="1" key="1">
    <citation type="journal article" date="2014" name="Front. Microbiol.">
        <title>High frequency of phylogenetically diverse reductive dehalogenase-homologous genes in deep subseafloor sedimentary metagenomes.</title>
        <authorList>
            <person name="Kawai M."/>
            <person name="Futagami T."/>
            <person name="Toyoda A."/>
            <person name="Takaki Y."/>
            <person name="Nishi S."/>
            <person name="Hori S."/>
            <person name="Arai W."/>
            <person name="Tsubouchi T."/>
            <person name="Morono Y."/>
            <person name="Uchiyama I."/>
            <person name="Ito T."/>
            <person name="Fujiyama A."/>
            <person name="Inagaki F."/>
            <person name="Takami H."/>
        </authorList>
    </citation>
    <scope>NUCLEOTIDE SEQUENCE</scope>
    <source>
        <strain evidence="1">Expedition CK06-06</strain>
    </source>
</reference>
<feature type="non-terminal residue" evidence="1">
    <location>
        <position position="262"/>
    </location>
</feature>
<sequence>MSDFDYYYHTVDKARGSEVLDALRQSDDKTKAEAIDYLIDRGYLHSEEIYNAAYVNALGDYLGLSDYDPDDWDEYNAPVARGTKHSALDEVHQRLREAGKKRRQQRIAQARRMKQRKFEGHHGHHHAAEMEMTPDIMDYPGLPVVPDSYGTNSALDSGNGVPVWYGSAESENEELERLRRIVTNLPDSICRCCGDSKWTGDGIDFMCVFCEEMKECDFCNEDEMDAETFEAPFTGAGSLFKFGGNDSALGGFTAKELTESSA</sequence>
<dbReference type="AlphaFoldDB" id="X0VLU3"/>
<name>X0VLU3_9ZZZZ</name>